<dbReference type="AlphaFoldDB" id="A0AAV1B5K1"/>
<keyword evidence="4" id="KW-0150">Chloroplast</keyword>
<dbReference type="GO" id="GO:0046481">
    <property type="term" value="F:digalactosyldiacylglycerol synthase activity"/>
    <property type="evidence" value="ECO:0007669"/>
    <property type="project" value="InterPro"/>
</dbReference>
<reference evidence="8 9" key="1">
    <citation type="submission" date="2023-01" db="EMBL/GenBank/DDBJ databases">
        <authorList>
            <person name="Kreplak J."/>
        </authorList>
    </citation>
    <scope>NUCLEOTIDE SEQUENCE [LARGE SCALE GENOMIC DNA]</scope>
</reference>
<accession>A0AAV1B5K1</accession>
<sequence>MILHSKNCCCFAALKPWLVTIFEVQISPAAMMLKTYKARLDCTKKTLRACIENARTNFYYIQSTGHRYEGGLWTDRPKQDFYNNERHVTIVTTAGLPWVTRTVINPLFSVAYLSQGKPFTLLPFNFLV</sequence>
<keyword evidence="5" id="KW-0934">Plastid</keyword>
<dbReference type="Proteomes" id="UP001157006">
    <property type="component" value="Chromosome 6"/>
</dbReference>
<organism evidence="8 9">
    <name type="scientific">Vicia faba</name>
    <name type="common">Broad bean</name>
    <name type="synonym">Faba vulgaris</name>
    <dbReference type="NCBI Taxonomy" id="3906"/>
    <lineage>
        <taxon>Eukaryota</taxon>
        <taxon>Viridiplantae</taxon>
        <taxon>Streptophyta</taxon>
        <taxon>Embryophyta</taxon>
        <taxon>Tracheophyta</taxon>
        <taxon>Spermatophyta</taxon>
        <taxon>Magnoliopsida</taxon>
        <taxon>eudicotyledons</taxon>
        <taxon>Gunneridae</taxon>
        <taxon>Pentapetalae</taxon>
        <taxon>rosids</taxon>
        <taxon>fabids</taxon>
        <taxon>Fabales</taxon>
        <taxon>Fabaceae</taxon>
        <taxon>Papilionoideae</taxon>
        <taxon>50 kb inversion clade</taxon>
        <taxon>NPAAA clade</taxon>
        <taxon>Hologalegina</taxon>
        <taxon>IRL clade</taxon>
        <taxon>Fabeae</taxon>
        <taxon>Vicia</taxon>
    </lineage>
</organism>
<dbReference type="PANTHER" id="PTHR46132:SF6">
    <property type="entry name" value="DIGALACTOSYLDIACYLGLYCEROL SYNTHASE 1, CHLOROPLASTIC"/>
    <property type="match status" value="1"/>
</dbReference>
<evidence type="ECO:0000256" key="4">
    <source>
        <dbReference type="ARBA" id="ARBA00022528"/>
    </source>
</evidence>
<evidence type="ECO:0000256" key="7">
    <source>
        <dbReference type="ARBA" id="ARBA00023136"/>
    </source>
</evidence>
<name>A0AAV1B5K1_VICFA</name>
<comment type="subcellular location">
    <subcellularLocation>
        <location evidence="2">Membrane</location>
    </subcellularLocation>
    <subcellularLocation>
        <location evidence="1">Plastid</location>
        <location evidence="1">Chloroplast</location>
    </subcellularLocation>
</comment>
<gene>
    <name evidence="8" type="ORF">VFH_VI099880</name>
</gene>
<evidence type="ECO:0000313" key="8">
    <source>
        <dbReference type="EMBL" id="CAI8617945.1"/>
    </source>
</evidence>
<proteinExistence type="inferred from homology"/>
<evidence type="ECO:0000256" key="3">
    <source>
        <dbReference type="ARBA" id="ARBA00009481"/>
    </source>
</evidence>
<dbReference type="EMBL" id="OX451741">
    <property type="protein sequence ID" value="CAI8617945.1"/>
    <property type="molecule type" value="Genomic_DNA"/>
</dbReference>
<dbReference type="PANTHER" id="PTHR46132">
    <property type="entry name" value="DIGALACTOSYLDIACYLGLYCEROL SYNTHASE 2, CHLOROPLASTIC"/>
    <property type="match status" value="1"/>
</dbReference>
<keyword evidence="7" id="KW-0472">Membrane</keyword>
<evidence type="ECO:0000313" key="9">
    <source>
        <dbReference type="Proteomes" id="UP001157006"/>
    </source>
</evidence>
<dbReference type="GO" id="GO:0009707">
    <property type="term" value="C:chloroplast outer membrane"/>
    <property type="evidence" value="ECO:0007669"/>
    <property type="project" value="TreeGrafter"/>
</dbReference>
<evidence type="ECO:0000256" key="6">
    <source>
        <dbReference type="ARBA" id="ARBA00022679"/>
    </source>
</evidence>
<evidence type="ECO:0000256" key="2">
    <source>
        <dbReference type="ARBA" id="ARBA00004370"/>
    </source>
</evidence>
<evidence type="ECO:0000256" key="1">
    <source>
        <dbReference type="ARBA" id="ARBA00004229"/>
    </source>
</evidence>
<dbReference type="GO" id="GO:0019375">
    <property type="term" value="P:galactolipid biosynthetic process"/>
    <property type="evidence" value="ECO:0007669"/>
    <property type="project" value="TreeGrafter"/>
</dbReference>
<comment type="similarity">
    <text evidence="3">Belongs to the glycosyltransferase group 1 family. Glycosyltransferase 4 subfamily.</text>
</comment>
<evidence type="ECO:0000256" key="5">
    <source>
        <dbReference type="ARBA" id="ARBA00022640"/>
    </source>
</evidence>
<keyword evidence="6" id="KW-0808">Transferase</keyword>
<keyword evidence="9" id="KW-1185">Reference proteome</keyword>
<dbReference type="InterPro" id="IPR044525">
    <property type="entry name" value="DGDG1/2"/>
</dbReference>
<protein>
    <submittedName>
        <fullName evidence="8">Uncharacterized protein</fullName>
    </submittedName>
</protein>